<dbReference type="AlphaFoldDB" id="A0A2C5Y5V7"/>
<name>A0A2C5Y5V7_9HYPO</name>
<proteinExistence type="predicted"/>
<dbReference type="GO" id="GO:0008270">
    <property type="term" value="F:zinc ion binding"/>
    <property type="evidence" value="ECO:0007669"/>
    <property type="project" value="InterPro"/>
</dbReference>
<keyword evidence="5" id="KW-1185">Reference proteome</keyword>
<dbReference type="Proteomes" id="UP000224854">
    <property type="component" value="Unassembled WGS sequence"/>
</dbReference>
<dbReference type="PROSITE" id="PS00463">
    <property type="entry name" value="ZN2_CY6_FUNGAL_1"/>
    <property type="match status" value="1"/>
</dbReference>
<dbReference type="EMBL" id="NJEU01001542">
    <property type="protein sequence ID" value="PHH64865.1"/>
    <property type="molecule type" value="Genomic_DNA"/>
</dbReference>
<evidence type="ECO:0000256" key="2">
    <source>
        <dbReference type="SAM" id="MobiDB-lite"/>
    </source>
</evidence>
<dbReference type="CDD" id="cd12148">
    <property type="entry name" value="fungal_TF_MHR"/>
    <property type="match status" value="1"/>
</dbReference>
<organism evidence="4 5">
    <name type="scientific">Ophiocordyceps australis</name>
    <dbReference type="NCBI Taxonomy" id="1399860"/>
    <lineage>
        <taxon>Eukaryota</taxon>
        <taxon>Fungi</taxon>
        <taxon>Dikarya</taxon>
        <taxon>Ascomycota</taxon>
        <taxon>Pezizomycotina</taxon>
        <taxon>Sordariomycetes</taxon>
        <taxon>Hypocreomycetidae</taxon>
        <taxon>Hypocreales</taxon>
        <taxon>Ophiocordycipitaceae</taxon>
        <taxon>Ophiocordyceps</taxon>
    </lineage>
</organism>
<dbReference type="PANTHER" id="PTHR47256:SF1">
    <property type="entry name" value="ZN(II)2CYS6 TRANSCRIPTION FACTOR (EUROFUNG)"/>
    <property type="match status" value="1"/>
</dbReference>
<keyword evidence="1" id="KW-0539">Nucleus</keyword>
<evidence type="ECO:0000259" key="3">
    <source>
        <dbReference type="PROSITE" id="PS50048"/>
    </source>
</evidence>
<evidence type="ECO:0000256" key="1">
    <source>
        <dbReference type="ARBA" id="ARBA00023242"/>
    </source>
</evidence>
<protein>
    <recommendedName>
        <fullName evidence="3">Zn(2)-C6 fungal-type domain-containing protein</fullName>
    </recommendedName>
</protein>
<feature type="domain" description="Zn(2)-C6 fungal-type" evidence="3">
    <location>
        <begin position="35"/>
        <end position="65"/>
    </location>
</feature>
<dbReference type="SUPFAM" id="SSF57701">
    <property type="entry name" value="Zn2/Cys6 DNA-binding domain"/>
    <property type="match status" value="1"/>
</dbReference>
<dbReference type="Pfam" id="PF00172">
    <property type="entry name" value="Zn_clus"/>
    <property type="match status" value="1"/>
</dbReference>
<evidence type="ECO:0000313" key="4">
    <source>
        <dbReference type="EMBL" id="PHH64865.1"/>
    </source>
</evidence>
<accession>A0A2C5Y5V7</accession>
<dbReference type="InterPro" id="IPR053187">
    <property type="entry name" value="Notoamide_regulator"/>
</dbReference>
<dbReference type="CDD" id="cd00067">
    <property type="entry name" value="GAL4"/>
    <property type="match status" value="1"/>
</dbReference>
<dbReference type="Gene3D" id="4.10.240.10">
    <property type="entry name" value="Zn(2)-C6 fungal-type DNA-binding domain"/>
    <property type="match status" value="1"/>
</dbReference>
<reference evidence="4 5" key="1">
    <citation type="submission" date="2017-06" db="EMBL/GenBank/DDBJ databases">
        <title>Ant-infecting Ophiocordyceps genomes reveal a high diversity of potential behavioral manipulation genes and a possible major role for enterotoxins.</title>
        <authorList>
            <person name="De Bekker C."/>
            <person name="Evans H.C."/>
            <person name="Brachmann A."/>
            <person name="Hughes D.P."/>
        </authorList>
    </citation>
    <scope>NUCLEOTIDE SEQUENCE [LARGE SCALE GENOMIC DNA]</scope>
    <source>
        <strain evidence="4 5">1348a</strain>
    </source>
</reference>
<evidence type="ECO:0000313" key="5">
    <source>
        <dbReference type="Proteomes" id="UP000224854"/>
    </source>
</evidence>
<sequence length="382" mass="41787">MNRPWQPILPAPGNPNKPALPERVPRTPRYTRPNACLACRVKKIRCDGQKPNCSPCAKRSAVCAYKASRAERRSEQDIHEIIHQLKTAPPMEALELLQRLRASRDPGQAASAMNGRAHGYHCPSAVQAARAVSPPSFCSFEFELMAKHPFAYPALLHVDVTAMSLMPLHTLHVHGCPNQTTALKGTLAGQLAIHCTGPDQAVSSCLAPSQSPAGPEHLSLLQSGHRQLELCHDGLHGLCIRYWTGVAISDSLAASIISNYLQVMHPILGFFDADLFLQDLLSYRQSFCSPFLVEALLSLACQCHCTMSEDIEVIVKSCLQSAEAMWHSERLCDSVTNLAAMMLLSASSHLQMSQVSMADILQDIALMAKRMNLLDRGEPTIG</sequence>
<gene>
    <name evidence="4" type="ORF">CDD82_1721</name>
</gene>
<dbReference type="SMART" id="SM00066">
    <property type="entry name" value="GAL4"/>
    <property type="match status" value="1"/>
</dbReference>
<dbReference type="OrthoDB" id="10261408at2759"/>
<dbReference type="PANTHER" id="PTHR47256">
    <property type="entry name" value="ZN(II)2CYS6 TRANSCRIPTION FACTOR (EUROFUNG)-RELATED"/>
    <property type="match status" value="1"/>
</dbReference>
<dbReference type="InterPro" id="IPR001138">
    <property type="entry name" value="Zn2Cys6_DnaBD"/>
</dbReference>
<dbReference type="GO" id="GO:0000981">
    <property type="term" value="F:DNA-binding transcription factor activity, RNA polymerase II-specific"/>
    <property type="evidence" value="ECO:0007669"/>
    <property type="project" value="InterPro"/>
</dbReference>
<comment type="caution">
    <text evidence="4">The sequence shown here is derived from an EMBL/GenBank/DDBJ whole genome shotgun (WGS) entry which is preliminary data.</text>
</comment>
<feature type="region of interest" description="Disordered" evidence="2">
    <location>
        <begin position="1"/>
        <end position="27"/>
    </location>
</feature>
<dbReference type="InterPro" id="IPR036864">
    <property type="entry name" value="Zn2-C6_fun-type_DNA-bd_sf"/>
</dbReference>
<dbReference type="PROSITE" id="PS50048">
    <property type="entry name" value="ZN2_CY6_FUNGAL_2"/>
    <property type="match status" value="1"/>
</dbReference>